<sequence>MENSILIPTDFSNNSWNAILYAIKLFEDRKCSFYILHTYSKETYGLDSLSLLDPDEAFNKMSAIKSKEKLRELIAKISHLNKNENHKFHAVSESISLLSAVKNLNKKFQFDLIVLGAKGLANKNEASYGQHTLDILKNVRENPILIVPGNVNFDQPKEIVLTTNFKTNIKKSEIKYLVQLAKLSNASIQVLSMEQPNSLSFTQKRNKVQIRKQLKGVAHSFTTMRNVKIATAVNCFVAIRHSNMISYVDKKPSFWDRLNFGRISLNNLGYYADVPVLAIHSK</sequence>
<dbReference type="AlphaFoldDB" id="A0A653UUA2"/>
<name>A0A653UUA2_9FLAO</name>
<dbReference type="RefSeq" id="WP_159303482.1">
    <property type="nucleotide sequence ID" value="NZ_LR733271.1"/>
</dbReference>
<dbReference type="EMBL" id="CABWLR010000005">
    <property type="protein sequence ID" value="VXB97042.1"/>
    <property type="molecule type" value="Genomic_DNA"/>
</dbReference>
<dbReference type="Pfam" id="PF00582">
    <property type="entry name" value="Usp"/>
    <property type="match status" value="1"/>
</dbReference>
<evidence type="ECO:0000313" key="3">
    <source>
        <dbReference type="Proteomes" id="UP000430202"/>
    </source>
</evidence>
<organism evidence="2 3">
    <name type="scientific">Maribacter litoralis</name>
    <dbReference type="NCBI Taxonomy" id="2059726"/>
    <lineage>
        <taxon>Bacteria</taxon>
        <taxon>Pseudomonadati</taxon>
        <taxon>Bacteroidota</taxon>
        <taxon>Flavobacteriia</taxon>
        <taxon>Flavobacteriales</taxon>
        <taxon>Flavobacteriaceae</taxon>
        <taxon>Maribacter</taxon>
    </lineage>
</organism>
<reference evidence="2 3" key="1">
    <citation type="submission" date="2019-10" db="EMBL/GenBank/DDBJ databases">
        <authorList>
            <person name="Karimi E."/>
        </authorList>
    </citation>
    <scope>NUCLEOTIDE SEQUENCE [LARGE SCALE GENOMIC DNA]</scope>
    <source>
        <strain evidence="2">Maribacter sp. 151</strain>
    </source>
</reference>
<dbReference type="Proteomes" id="UP000430202">
    <property type="component" value="Unassembled WGS sequence"/>
</dbReference>
<dbReference type="InterPro" id="IPR006016">
    <property type="entry name" value="UspA"/>
</dbReference>
<keyword evidence="3" id="KW-1185">Reference proteome</keyword>
<evidence type="ECO:0000313" key="2">
    <source>
        <dbReference type="EMBL" id="VXB97042.1"/>
    </source>
</evidence>
<accession>A0A653UUA2</accession>
<gene>
    <name evidence="2" type="ORF">MARI151_50249</name>
</gene>
<protein>
    <recommendedName>
        <fullName evidence="1">UspA domain-containing protein</fullName>
    </recommendedName>
</protein>
<dbReference type="CDD" id="cd00293">
    <property type="entry name" value="USP-like"/>
    <property type="match status" value="1"/>
</dbReference>
<evidence type="ECO:0000259" key="1">
    <source>
        <dbReference type="Pfam" id="PF00582"/>
    </source>
</evidence>
<dbReference type="SUPFAM" id="SSF52402">
    <property type="entry name" value="Adenine nucleotide alpha hydrolases-like"/>
    <property type="match status" value="1"/>
</dbReference>
<proteinExistence type="predicted"/>
<dbReference type="Gene3D" id="3.40.50.12370">
    <property type="match status" value="1"/>
</dbReference>
<feature type="domain" description="UspA" evidence="1">
    <location>
        <begin position="4"/>
        <end position="147"/>
    </location>
</feature>